<keyword evidence="3" id="KW-1003">Cell membrane</keyword>
<keyword evidence="6" id="KW-0472">Membrane</keyword>
<evidence type="ECO:0000256" key="3">
    <source>
        <dbReference type="ARBA" id="ARBA00022475"/>
    </source>
</evidence>
<keyword evidence="2" id="KW-0813">Transport</keyword>
<dbReference type="PROSITE" id="PS50893">
    <property type="entry name" value="ABC_TRANSPORTER_2"/>
    <property type="match status" value="1"/>
</dbReference>
<evidence type="ECO:0000313" key="8">
    <source>
        <dbReference type="EMBL" id="RBP69493.1"/>
    </source>
</evidence>
<sequence length="269" mass="29544">MISDTAVEGDTAVETQRGLVEIYSTTKSFHGNTVLKDVSMYVKPGSVTALIGPSGSGKSTLLRCINGLEPIDSGVLKVNGEHVGVVERSDGFYSLNRKKRALQRVTVGLVFQHFNLFDNFTALENVAIAPIQVLKRSKSEAYKTARSYLDRVGMLERADHYPSQLSGGQQQRVAIARCMTMKPDVLLFDEPTSALDPELVGEVLDVIRKVSASGKTMVLSTHEIGFARQIADQVVFLDEGRVCEAGPVEQVLDDPREPRTQKFLERVFG</sequence>
<dbReference type="InterPro" id="IPR017871">
    <property type="entry name" value="ABC_transporter-like_CS"/>
</dbReference>
<dbReference type="Gene3D" id="3.40.50.300">
    <property type="entry name" value="P-loop containing nucleotide triphosphate hydrolases"/>
    <property type="match status" value="1"/>
</dbReference>
<evidence type="ECO:0000256" key="6">
    <source>
        <dbReference type="ARBA" id="ARBA00023136"/>
    </source>
</evidence>
<evidence type="ECO:0000256" key="5">
    <source>
        <dbReference type="ARBA" id="ARBA00022840"/>
    </source>
</evidence>
<proteinExistence type="predicted"/>
<dbReference type="SMART" id="SM00382">
    <property type="entry name" value="AAA"/>
    <property type="match status" value="1"/>
</dbReference>
<comment type="caution">
    <text evidence="8">The sequence shown here is derived from an EMBL/GenBank/DDBJ whole genome shotgun (WGS) entry which is preliminary data.</text>
</comment>
<dbReference type="GO" id="GO:0005524">
    <property type="term" value="F:ATP binding"/>
    <property type="evidence" value="ECO:0007669"/>
    <property type="project" value="UniProtKB-KW"/>
</dbReference>
<keyword evidence="9" id="KW-1185">Reference proteome</keyword>
<keyword evidence="4" id="KW-0547">Nucleotide-binding</keyword>
<dbReference type="InterPro" id="IPR003439">
    <property type="entry name" value="ABC_transporter-like_ATP-bd"/>
</dbReference>
<evidence type="ECO:0000256" key="1">
    <source>
        <dbReference type="ARBA" id="ARBA00004202"/>
    </source>
</evidence>
<gene>
    <name evidence="8" type="ORF">DFO65_11227</name>
</gene>
<organism evidence="8 9">
    <name type="scientific">Brevibacterium celere</name>
    <dbReference type="NCBI Taxonomy" id="225845"/>
    <lineage>
        <taxon>Bacteria</taxon>
        <taxon>Bacillati</taxon>
        <taxon>Actinomycetota</taxon>
        <taxon>Actinomycetes</taxon>
        <taxon>Micrococcales</taxon>
        <taxon>Brevibacteriaceae</taxon>
        <taxon>Brevibacterium</taxon>
    </lineage>
</organism>
<dbReference type="GO" id="GO:0016887">
    <property type="term" value="F:ATP hydrolysis activity"/>
    <property type="evidence" value="ECO:0007669"/>
    <property type="project" value="InterPro"/>
</dbReference>
<dbReference type="CDD" id="cd03262">
    <property type="entry name" value="ABC_HisP_GlnQ"/>
    <property type="match status" value="1"/>
</dbReference>
<comment type="subcellular location">
    <subcellularLocation>
        <location evidence="1">Cell membrane</location>
        <topology evidence="1">Peripheral membrane protein</topology>
    </subcellularLocation>
</comment>
<dbReference type="InterPro" id="IPR030679">
    <property type="entry name" value="ABC_ATPase_HisP-typ"/>
</dbReference>
<dbReference type="SUPFAM" id="SSF52540">
    <property type="entry name" value="P-loop containing nucleoside triphosphate hydrolases"/>
    <property type="match status" value="1"/>
</dbReference>
<accession>A0A366IEB1</accession>
<evidence type="ECO:0000313" key="9">
    <source>
        <dbReference type="Proteomes" id="UP000253509"/>
    </source>
</evidence>
<feature type="domain" description="ABC transporter" evidence="7">
    <location>
        <begin position="20"/>
        <end position="264"/>
    </location>
</feature>
<protein>
    <submittedName>
        <fullName evidence="8">Amino acid ABC transporter ATP-binding protein (PAAT family)</fullName>
    </submittedName>
</protein>
<dbReference type="GO" id="GO:0005886">
    <property type="term" value="C:plasma membrane"/>
    <property type="evidence" value="ECO:0007669"/>
    <property type="project" value="UniProtKB-SubCell"/>
</dbReference>
<reference evidence="8 9" key="1">
    <citation type="submission" date="2018-06" db="EMBL/GenBank/DDBJ databases">
        <title>Freshwater and sediment microbial communities from various areas in North America, analyzing microbe dynamics in response to fracking.</title>
        <authorList>
            <person name="Lamendella R."/>
        </authorList>
    </citation>
    <scope>NUCLEOTIDE SEQUENCE [LARGE SCALE GENOMIC DNA]</scope>
    <source>
        <strain evidence="8 9">3b_TX</strain>
    </source>
</reference>
<dbReference type="PANTHER" id="PTHR43166:SF35">
    <property type="entry name" value="L-CYSTINE IMPORT ATP-BINDING PROTEIN TCYN"/>
    <property type="match status" value="1"/>
</dbReference>
<keyword evidence="5 8" id="KW-0067">ATP-binding</keyword>
<dbReference type="InterPro" id="IPR003593">
    <property type="entry name" value="AAA+_ATPase"/>
</dbReference>
<dbReference type="GO" id="GO:0015424">
    <property type="term" value="F:ABC-type amino acid transporter activity"/>
    <property type="evidence" value="ECO:0007669"/>
    <property type="project" value="InterPro"/>
</dbReference>
<name>A0A366IEB1_9MICO</name>
<dbReference type="PANTHER" id="PTHR43166">
    <property type="entry name" value="AMINO ACID IMPORT ATP-BINDING PROTEIN"/>
    <property type="match status" value="1"/>
</dbReference>
<dbReference type="Proteomes" id="UP000253509">
    <property type="component" value="Unassembled WGS sequence"/>
</dbReference>
<dbReference type="PROSITE" id="PS00211">
    <property type="entry name" value="ABC_TRANSPORTER_1"/>
    <property type="match status" value="1"/>
</dbReference>
<evidence type="ECO:0000256" key="4">
    <source>
        <dbReference type="ARBA" id="ARBA00022741"/>
    </source>
</evidence>
<dbReference type="AlphaFoldDB" id="A0A366IEB1"/>
<evidence type="ECO:0000259" key="7">
    <source>
        <dbReference type="PROSITE" id="PS50893"/>
    </source>
</evidence>
<dbReference type="Pfam" id="PF00005">
    <property type="entry name" value="ABC_tran"/>
    <property type="match status" value="1"/>
</dbReference>
<dbReference type="PIRSF" id="PIRSF039085">
    <property type="entry name" value="ABC_ATPase_HisP"/>
    <property type="match status" value="1"/>
</dbReference>
<evidence type="ECO:0000256" key="2">
    <source>
        <dbReference type="ARBA" id="ARBA00022448"/>
    </source>
</evidence>
<dbReference type="EMBL" id="QNSB01000012">
    <property type="protein sequence ID" value="RBP69493.1"/>
    <property type="molecule type" value="Genomic_DNA"/>
</dbReference>
<dbReference type="InterPro" id="IPR050086">
    <property type="entry name" value="MetN_ABC_transporter-like"/>
</dbReference>
<dbReference type="InterPro" id="IPR027417">
    <property type="entry name" value="P-loop_NTPase"/>
</dbReference>